<organism evidence="1 2">
    <name type="scientific">Nocardioides aurantiacus</name>
    <dbReference type="NCBI Taxonomy" id="86796"/>
    <lineage>
        <taxon>Bacteria</taxon>
        <taxon>Bacillati</taxon>
        <taxon>Actinomycetota</taxon>
        <taxon>Actinomycetes</taxon>
        <taxon>Propionibacteriales</taxon>
        <taxon>Nocardioidaceae</taxon>
        <taxon>Nocardioides</taxon>
    </lineage>
</organism>
<gene>
    <name evidence="1" type="ORF">EDD33_0392</name>
</gene>
<comment type="caution">
    <text evidence="1">The sequence shown here is derived from an EMBL/GenBank/DDBJ whole genome shotgun (WGS) entry which is preliminary data.</text>
</comment>
<dbReference type="AlphaFoldDB" id="A0A3N2CQ71"/>
<keyword evidence="2" id="KW-1185">Reference proteome</keyword>
<evidence type="ECO:0000313" key="2">
    <source>
        <dbReference type="Proteomes" id="UP000281738"/>
    </source>
</evidence>
<dbReference type="OrthoDB" id="5007034at2"/>
<reference evidence="1 2" key="1">
    <citation type="submission" date="2018-11" db="EMBL/GenBank/DDBJ databases">
        <title>Sequencing the genomes of 1000 actinobacteria strains.</title>
        <authorList>
            <person name="Klenk H.-P."/>
        </authorList>
    </citation>
    <scope>NUCLEOTIDE SEQUENCE [LARGE SCALE GENOMIC DNA]</scope>
    <source>
        <strain evidence="1 2">DSM 12652</strain>
    </source>
</reference>
<dbReference type="EMBL" id="RKHO01000001">
    <property type="protein sequence ID" value="ROR89566.1"/>
    <property type="molecule type" value="Genomic_DNA"/>
</dbReference>
<sequence length="104" mass="10754">MAPTPASATHEAVLDVHDRPGWRRAADVVGVLVGSALGDSAGLGGDVVVRSRADGSVLWRTDVGPGEEAASMLGRIREDLDRMSVEEFLETRGGAATDDGVDPA</sequence>
<name>A0A3N2CQ71_9ACTN</name>
<dbReference type="Proteomes" id="UP000281738">
    <property type="component" value="Unassembled WGS sequence"/>
</dbReference>
<evidence type="ECO:0000313" key="1">
    <source>
        <dbReference type="EMBL" id="ROR89566.1"/>
    </source>
</evidence>
<proteinExistence type="predicted"/>
<accession>A0A3N2CQ71</accession>
<protein>
    <submittedName>
        <fullName evidence="1">Uncharacterized protein</fullName>
    </submittedName>
</protein>
<dbReference type="RefSeq" id="WP_123388893.1">
    <property type="nucleotide sequence ID" value="NZ_RKHO01000001.1"/>
</dbReference>